<sequence length="222" mass="24809">MRPGSLVAWPPRGKRFSFFPKGRPQRRSPPVPRPRRPRPVRKLNPEEAELWGRVTASIRPLHRDRPAPLLERNAAPDTQPRPPKPLIPDKVRSPPPRPTTPPLSRVQPIQAQTLDGHWDRRLRSGTVVPDQVLDLHGHNLDGAWSAIDRTLEHAIARGDRVVLLVTGHARKGEPPIARGRIRAAVHDWLAASRHAPSIAAVRDAHRRHGGGGSLYLILRRGS</sequence>
<proteinExistence type="predicted"/>
<dbReference type="PANTHER" id="PTHR35562">
    <property type="entry name" value="DNA ENDONUCLEASE SMRA-RELATED"/>
    <property type="match status" value="1"/>
</dbReference>
<evidence type="ECO:0000313" key="3">
    <source>
        <dbReference type="EMBL" id="RST32155.1"/>
    </source>
</evidence>
<dbReference type="InterPro" id="IPR002625">
    <property type="entry name" value="Smr_dom"/>
</dbReference>
<feature type="domain" description="Smr" evidence="2">
    <location>
        <begin position="133"/>
        <end position="219"/>
    </location>
</feature>
<dbReference type="SUPFAM" id="SSF160443">
    <property type="entry name" value="SMR domain-like"/>
    <property type="match status" value="1"/>
</dbReference>
<comment type="caution">
    <text evidence="3">The sequence shown here is derived from an EMBL/GenBank/DDBJ whole genome shotgun (WGS) entry which is preliminary data.</text>
</comment>
<accession>A0A3R9YPH4</accession>
<evidence type="ECO:0000256" key="1">
    <source>
        <dbReference type="SAM" id="MobiDB-lite"/>
    </source>
</evidence>
<name>A0A3R9YPH4_9SPHN</name>
<organism evidence="3 4">
    <name type="scientific">Sphingomonas ginkgonis</name>
    <dbReference type="NCBI Taxonomy" id="2315330"/>
    <lineage>
        <taxon>Bacteria</taxon>
        <taxon>Pseudomonadati</taxon>
        <taxon>Pseudomonadota</taxon>
        <taxon>Alphaproteobacteria</taxon>
        <taxon>Sphingomonadales</taxon>
        <taxon>Sphingomonadaceae</taxon>
        <taxon>Sphingomonas</taxon>
    </lineage>
</organism>
<dbReference type="Pfam" id="PF01713">
    <property type="entry name" value="Smr"/>
    <property type="match status" value="1"/>
</dbReference>
<dbReference type="EMBL" id="RWJF01000001">
    <property type="protein sequence ID" value="RST32155.1"/>
    <property type="molecule type" value="Genomic_DNA"/>
</dbReference>
<dbReference type="Proteomes" id="UP000274661">
    <property type="component" value="Unassembled WGS sequence"/>
</dbReference>
<dbReference type="AlphaFoldDB" id="A0A3R9YPH4"/>
<evidence type="ECO:0000259" key="2">
    <source>
        <dbReference type="PROSITE" id="PS50828"/>
    </source>
</evidence>
<dbReference type="PROSITE" id="PS50828">
    <property type="entry name" value="SMR"/>
    <property type="match status" value="1"/>
</dbReference>
<protein>
    <submittedName>
        <fullName evidence="3">DNA mismatch repair protein MutS</fullName>
    </submittedName>
</protein>
<evidence type="ECO:0000313" key="4">
    <source>
        <dbReference type="Proteomes" id="UP000274661"/>
    </source>
</evidence>
<dbReference type="OrthoDB" id="7165597at2"/>
<feature type="region of interest" description="Disordered" evidence="1">
    <location>
        <begin position="1"/>
        <end position="104"/>
    </location>
</feature>
<keyword evidence="4" id="KW-1185">Reference proteome</keyword>
<dbReference type="PANTHER" id="PTHR35562:SF2">
    <property type="entry name" value="DNA ENDONUCLEASE SMRA-RELATED"/>
    <property type="match status" value="1"/>
</dbReference>
<gene>
    <name evidence="3" type="ORF">HMF7854_06705</name>
</gene>
<dbReference type="InterPro" id="IPR036063">
    <property type="entry name" value="Smr_dom_sf"/>
</dbReference>
<reference evidence="3 4" key="1">
    <citation type="submission" date="2018-12" db="EMBL/GenBank/DDBJ databases">
        <title>Sphingomonas sp. HMF7854 Genome sequencing and assembly.</title>
        <authorList>
            <person name="Cha I."/>
            <person name="Kang H."/>
            <person name="Kim H."/>
            <person name="Kang J."/>
            <person name="Joh K."/>
        </authorList>
    </citation>
    <scope>NUCLEOTIDE SEQUENCE [LARGE SCALE GENOMIC DNA]</scope>
    <source>
        <strain evidence="3 4">HMF7854</strain>
    </source>
</reference>
<dbReference type="Gene3D" id="3.30.1370.110">
    <property type="match status" value="1"/>
</dbReference>